<keyword evidence="16" id="KW-1185">Reference proteome</keyword>
<feature type="region of interest" description="Disordered" evidence="12">
    <location>
        <begin position="121"/>
        <end position="150"/>
    </location>
</feature>
<evidence type="ECO:0000256" key="9">
    <source>
        <dbReference type="ARBA" id="ARBA00023027"/>
    </source>
</evidence>
<organism evidence="15 16">
    <name type="scientific">Batrachochytrium salamandrivorans</name>
    <dbReference type="NCBI Taxonomy" id="1357716"/>
    <lineage>
        <taxon>Eukaryota</taxon>
        <taxon>Fungi</taxon>
        <taxon>Fungi incertae sedis</taxon>
        <taxon>Chytridiomycota</taxon>
        <taxon>Chytridiomycota incertae sedis</taxon>
        <taxon>Chytridiomycetes</taxon>
        <taxon>Rhizophydiales</taxon>
        <taxon>Rhizophydiales incertae sedis</taxon>
        <taxon>Batrachochytrium</taxon>
    </lineage>
</organism>
<dbReference type="PRINTS" id="PR00411">
    <property type="entry name" value="PNDRDTASEI"/>
</dbReference>
<keyword evidence="8" id="KW-0560">Oxidoreductase</keyword>
<feature type="domain" description="Mitochondrial apoptosis-inducing factor C-terminal" evidence="14">
    <location>
        <begin position="549"/>
        <end position="587"/>
    </location>
</feature>
<evidence type="ECO:0000313" key="15">
    <source>
        <dbReference type="EMBL" id="KAH6594888.1"/>
    </source>
</evidence>
<dbReference type="InterPro" id="IPR029324">
    <property type="entry name" value="AIF_C"/>
</dbReference>
<dbReference type="InterPro" id="IPR016156">
    <property type="entry name" value="FAD/NAD-linked_Rdtase_dimer_sf"/>
</dbReference>
<reference evidence="15 16" key="1">
    <citation type="submission" date="2021-02" db="EMBL/GenBank/DDBJ databases">
        <title>Variation within the Batrachochytrium salamandrivorans European outbreak.</title>
        <authorList>
            <person name="Kelly M."/>
            <person name="Pasmans F."/>
            <person name="Shea T.P."/>
            <person name="Munoz J.F."/>
            <person name="Carranza S."/>
            <person name="Cuomo C.A."/>
            <person name="Martel A."/>
        </authorList>
    </citation>
    <scope>NUCLEOTIDE SEQUENCE [LARGE SCALE GENOMIC DNA]</scope>
    <source>
        <strain evidence="15 16">AMFP18/2</strain>
    </source>
</reference>
<protein>
    <recommendedName>
        <fullName evidence="17">FAD/NAD(P)-binding domain-containing protein</fullName>
    </recommendedName>
</protein>
<comment type="catalytic activity">
    <reaction evidence="11">
        <text>A + NADH + H(+) = AH2 + NAD(+)</text>
        <dbReference type="Rhea" id="RHEA:11356"/>
        <dbReference type="ChEBI" id="CHEBI:13193"/>
        <dbReference type="ChEBI" id="CHEBI:15378"/>
        <dbReference type="ChEBI" id="CHEBI:17499"/>
        <dbReference type="ChEBI" id="CHEBI:57540"/>
        <dbReference type="ChEBI" id="CHEBI:57945"/>
    </reaction>
</comment>
<comment type="subcellular location">
    <subcellularLocation>
        <location evidence="2">Mitochondrion</location>
    </subcellularLocation>
</comment>
<sequence length="606" mass="66318">MACIALSIRLPSSTPASMTTSIAASMATSLSASSSWRSGVRRSTMMLPNAFTRTCLDCFHGTIARSAHAHASGEGHSRDNHSSNKKKGYSSSTISRFVAITSLLALGPAYHLLPLKREESHDLGEKQASTPSPVKTKIPSRPSGRADRPRPIKNVPYVQYVLIGGGTSSYSAMEAIREAQPDAQILIISEEEFVPYQRPPLSKELWFSGRTTDSLSFKDWEGNQRSLFYLPKESYRTLSVDQIDTLDETSTKIHFLANAKVTKLNPEEQTVVLSNGARIQYSRVLIATGGTPKTLPVFDSAFARMDSRIMTFRGIQDFQRLESISNGNKTIVVVGGGFLGSELAVALASKSAGSDVKIIQTFPEDGNMGLVFPRYLTKWTTAKLREVGVDVKPNTEIVKVEANQDNMVLQYNNGDSVKADFVVLAVGLSPNQELAYSSGLEVDSIRGGIVVNAELEARTNVFAAGDVTSYHDIALGRRRVEHYDHAVMSGRMAGFNMAGSKKPYTHQSMFWSDLGPNVGYEAAGIIDSKMRTMGVWAKSDKNTNIIPGNDEFGKGVVFYLSPEKKVLGVLTWNVFGKMDLARKIIREGKPHTDMDGLARGFDIYSK</sequence>
<keyword evidence="10" id="KW-0496">Mitochondrion</keyword>
<evidence type="ECO:0000256" key="6">
    <source>
        <dbReference type="ARBA" id="ARBA00022827"/>
    </source>
</evidence>
<keyword evidence="6" id="KW-0274">FAD</keyword>
<dbReference type="Pfam" id="PF14721">
    <property type="entry name" value="AIF_C"/>
    <property type="match status" value="2"/>
</dbReference>
<keyword evidence="7" id="KW-0809">Transit peptide</keyword>
<dbReference type="SMART" id="SM01353">
    <property type="entry name" value="AIF_C"/>
    <property type="match status" value="1"/>
</dbReference>
<evidence type="ECO:0000259" key="14">
    <source>
        <dbReference type="Pfam" id="PF14721"/>
    </source>
</evidence>
<dbReference type="InterPro" id="IPR050446">
    <property type="entry name" value="FAD-oxidoreductase/Apoptosis"/>
</dbReference>
<evidence type="ECO:0000256" key="8">
    <source>
        <dbReference type="ARBA" id="ARBA00023002"/>
    </source>
</evidence>
<evidence type="ECO:0000256" key="5">
    <source>
        <dbReference type="ARBA" id="ARBA00022703"/>
    </source>
</evidence>
<keyword evidence="9" id="KW-0520">NAD</keyword>
<evidence type="ECO:0000256" key="12">
    <source>
        <dbReference type="SAM" id="MobiDB-lite"/>
    </source>
</evidence>
<comment type="caution">
    <text evidence="15">The sequence shown here is derived from an EMBL/GenBank/DDBJ whole genome shotgun (WGS) entry which is preliminary data.</text>
</comment>
<gene>
    <name evidence="15" type="ORF">BASA50_006240</name>
</gene>
<keyword evidence="4" id="KW-0285">Flavoprotein</keyword>
<feature type="domain" description="Mitochondrial apoptosis-inducing factor C-terminal" evidence="14">
    <location>
        <begin position="493"/>
        <end position="542"/>
    </location>
</feature>
<evidence type="ECO:0000256" key="1">
    <source>
        <dbReference type="ARBA" id="ARBA00001974"/>
    </source>
</evidence>
<dbReference type="Proteomes" id="UP001648503">
    <property type="component" value="Unassembled WGS sequence"/>
</dbReference>
<comment type="cofactor">
    <cofactor evidence="1">
        <name>FAD</name>
        <dbReference type="ChEBI" id="CHEBI:57692"/>
    </cofactor>
</comment>
<evidence type="ECO:0008006" key="17">
    <source>
        <dbReference type="Google" id="ProtNLM"/>
    </source>
</evidence>
<comment type="similarity">
    <text evidence="3">Belongs to the FAD-dependent oxidoreductase family.</text>
</comment>
<evidence type="ECO:0000256" key="10">
    <source>
        <dbReference type="ARBA" id="ARBA00023128"/>
    </source>
</evidence>
<dbReference type="PANTHER" id="PTHR43557:SF4">
    <property type="entry name" value="APOPTOSIS-INDUCING FACTOR 1, MITOCHONDRIAL"/>
    <property type="match status" value="1"/>
</dbReference>
<evidence type="ECO:0000256" key="3">
    <source>
        <dbReference type="ARBA" id="ARBA00006442"/>
    </source>
</evidence>
<evidence type="ECO:0000256" key="4">
    <source>
        <dbReference type="ARBA" id="ARBA00022630"/>
    </source>
</evidence>
<dbReference type="SUPFAM" id="SSF55424">
    <property type="entry name" value="FAD/NAD-linked reductases, dimerisation (C-terminal) domain"/>
    <property type="match status" value="1"/>
</dbReference>
<keyword evidence="5" id="KW-0053">Apoptosis</keyword>
<evidence type="ECO:0000313" key="16">
    <source>
        <dbReference type="Proteomes" id="UP001648503"/>
    </source>
</evidence>
<dbReference type="SUPFAM" id="SSF51905">
    <property type="entry name" value="FAD/NAD(P)-binding domain"/>
    <property type="match status" value="1"/>
</dbReference>
<dbReference type="Gene3D" id="3.50.50.60">
    <property type="entry name" value="FAD/NAD(P)-binding domain"/>
    <property type="match status" value="2"/>
</dbReference>
<evidence type="ECO:0000256" key="7">
    <source>
        <dbReference type="ARBA" id="ARBA00022946"/>
    </source>
</evidence>
<dbReference type="InterPro" id="IPR023753">
    <property type="entry name" value="FAD/NAD-binding_dom"/>
</dbReference>
<dbReference type="PANTHER" id="PTHR43557">
    <property type="entry name" value="APOPTOSIS-INDUCING FACTOR 1"/>
    <property type="match status" value="1"/>
</dbReference>
<dbReference type="Gene3D" id="3.30.390.30">
    <property type="match status" value="1"/>
</dbReference>
<proteinExistence type="inferred from homology"/>
<dbReference type="InterPro" id="IPR036188">
    <property type="entry name" value="FAD/NAD-bd_sf"/>
</dbReference>
<evidence type="ECO:0000256" key="11">
    <source>
        <dbReference type="ARBA" id="ARBA00047786"/>
    </source>
</evidence>
<accession>A0ABQ8FDR8</accession>
<evidence type="ECO:0000259" key="13">
    <source>
        <dbReference type="Pfam" id="PF07992"/>
    </source>
</evidence>
<name>A0ABQ8FDR8_9FUNG</name>
<feature type="domain" description="FAD/NAD(P)-binding" evidence="13">
    <location>
        <begin position="159"/>
        <end position="490"/>
    </location>
</feature>
<dbReference type="PRINTS" id="PR00368">
    <property type="entry name" value="FADPNR"/>
</dbReference>
<dbReference type="EMBL" id="JAFCIX010000326">
    <property type="protein sequence ID" value="KAH6594888.1"/>
    <property type="molecule type" value="Genomic_DNA"/>
</dbReference>
<evidence type="ECO:0000256" key="2">
    <source>
        <dbReference type="ARBA" id="ARBA00004173"/>
    </source>
</evidence>
<dbReference type="Pfam" id="PF07992">
    <property type="entry name" value="Pyr_redox_2"/>
    <property type="match status" value="1"/>
</dbReference>